<keyword evidence="1" id="KW-0378">Hydrolase</keyword>
<comment type="caution">
    <text evidence="4">The sequence shown here is derived from an EMBL/GenBank/DDBJ whole genome shotgun (WGS) entry which is preliminary data.</text>
</comment>
<dbReference type="InterPro" id="IPR045865">
    <property type="entry name" value="ACT-like_dom_sf"/>
</dbReference>
<dbReference type="PANTHER" id="PTHR47320">
    <property type="entry name" value="BIFUNCTIONAL URIDYLYLTRANSFERASE/URIDYLYL-REMOVING ENZYME"/>
    <property type="match status" value="1"/>
</dbReference>
<reference evidence="4 5" key="1">
    <citation type="submission" date="2020-08" db="EMBL/GenBank/DDBJ databases">
        <title>Plant Genome Project.</title>
        <authorList>
            <person name="Zhang R.-G."/>
        </authorList>
    </citation>
    <scope>NUCLEOTIDE SEQUENCE [LARGE SCALE GENOMIC DNA]</scope>
    <source>
        <strain evidence="4">WSP0</strain>
        <tissue evidence="4">Leaf</tissue>
    </source>
</reference>
<dbReference type="PANTHER" id="PTHR47320:SF1">
    <property type="entry name" value="BIFUNCTIONAL URIDYLYLTRANSFERASE_URIDYLYL-REMOVING ENZYME"/>
    <property type="match status" value="1"/>
</dbReference>
<evidence type="ECO:0008006" key="6">
    <source>
        <dbReference type="Google" id="ProtNLM"/>
    </source>
</evidence>
<dbReference type="SUPFAM" id="SSF55021">
    <property type="entry name" value="ACT-like"/>
    <property type="match status" value="1"/>
</dbReference>
<evidence type="ECO:0000256" key="3">
    <source>
        <dbReference type="SAM" id="MobiDB-lite"/>
    </source>
</evidence>
<organism evidence="4 5">
    <name type="scientific">Rhododendron griersonianum</name>
    <dbReference type="NCBI Taxonomy" id="479676"/>
    <lineage>
        <taxon>Eukaryota</taxon>
        <taxon>Viridiplantae</taxon>
        <taxon>Streptophyta</taxon>
        <taxon>Embryophyta</taxon>
        <taxon>Tracheophyta</taxon>
        <taxon>Spermatophyta</taxon>
        <taxon>Magnoliopsida</taxon>
        <taxon>eudicotyledons</taxon>
        <taxon>Gunneridae</taxon>
        <taxon>Pentapetalae</taxon>
        <taxon>asterids</taxon>
        <taxon>Ericales</taxon>
        <taxon>Ericaceae</taxon>
        <taxon>Ericoideae</taxon>
        <taxon>Rhodoreae</taxon>
        <taxon>Rhododendron</taxon>
    </lineage>
</organism>
<feature type="compositionally biased region" description="Polar residues" evidence="3">
    <location>
        <begin position="1"/>
        <end position="13"/>
    </location>
</feature>
<dbReference type="Proteomes" id="UP000823749">
    <property type="component" value="Chromosome 6"/>
</dbReference>
<dbReference type="EMBL" id="JACTNZ010000006">
    <property type="protein sequence ID" value="KAG5542858.1"/>
    <property type="molecule type" value="Genomic_DNA"/>
</dbReference>
<gene>
    <name evidence="4" type="ORF">RHGRI_015823</name>
</gene>
<evidence type="ECO:0000256" key="2">
    <source>
        <dbReference type="SAM" id="Coils"/>
    </source>
</evidence>
<dbReference type="InterPro" id="IPR010043">
    <property type="entry name" value="UTase/UR"/>
</dbReference>
<feature type="coiled-coil region" evidence="2">
    <location>
        <begin position="159"/>
        <end position="186"/>
    </location>
</feature>
<keyword evidence="2" id="KW-0175">Coiled coil</keyword>
<protein>
    <recommendedName>
        <fullName evidence="6">ACT domain-containing protein</fullName>
    </recommendedName>
</protein>
<name>A0AAV6JQ85_9ERIC</name>
<evidence type="ECO:0000313" key="5">
    <source>
        <dbReference type="Proteomes" id="UP000823749"/>
    </source>
</evidence>
<evidence type="ECO:0000256" key="1">
    <source>
        <dbReference type="ARBA" id="ARBA00022801"/>
    </source>
</evidence>
<dbReference type="GO" id="GO:0008773">
    <property type="term" value="F:[protein-PII] uridylyltransferase activity"/>
    <property type="evidence" value="ECO:0007669"/>
    <property type="project" value="InterPro"/>
</dbReference>
<dbReference type="AlphaFoldDB" id="A0AAV6JQ85"/>
<evidence type="ECO:0000313" key="4">
    <source>
        <dbReference type="EMBL" id="KAG5542858.1"/>
    </source>
</evidence>
<proteinExistence type="predicted"/>
<feature type="region of interest" description="Disordered" evidence="3">
    <location>
        <begin position="1"/>
        <end position="21"/>
    </location>
</feature>
<accession>A0AAV6JQ85</accession>
<sequence length="199" mass="22172">MGGDTESSITTAASHRKRVQNDVYEEISKKLRASENEEASQPDVNVEQPEDIIMHMKLLNLAEESNTRPAFEVRIVQLTSLLSEIGLNIREAHAFSTADGYSLDTFVVDGWSSEEMEQLRDVLEREIPKIQNLSRSPSLLSRIEDGNTGNERIASCLKIEQTAKALQEAQVLVQLLEKEYALAVQEDLAIANEATSSLQ</sequence>
<dbReference type="GO" id="GO:0016787">
    <property type="term" value="F:hydrolase activity"/>
    <property type="evidence" value="ECO:0007669"/>
    <property type="project" value="UniProtKB-KW"/>
</dbReference>
<keyword evidence="5" id="KW-1185">Reference proteome</keyword>